<evidence type="ECO:0000313" key="12">
    <source>
        <dbReference type="EMBL" id="KKN57139.1"/>
    </source>
</evidence>
<dbReference type="CDD" id="cd16922">
    <property type="entry name" value="HATPase_EvgS-ArcB-TorS-like"/>
    <property type="match status" value="1"/>
</dbReference>
<dbReference type="Gene3D" id="1.10.287.130">
    <property type="match status" value="1"/>
</dbReference>
<evidence type="ECO:0000256" key="6">
    <source>
        <dbReference type="ARBA" id="ARBA00022777"/>
    </source>
</evidence>
<dbReference type="InterPro" id="IPR004358">
    <property type="entry name" value="Sig_transdc_His_kin-like_C"/>
</dbReference>
<feature type="domain" description="Response regulatory" evidence="11">
    <location>
        <begin position="486"/>
        <end position="600"/>
    </location>
</feature>
<keyword evidence="5" id="KW-0547">Nucleotide-binding</keyword>
<dbReference type="CDD" id="cd00082">
    <property type="entry name" value="HisKA"/>
    <property type="match status" value="1"/>
</dbReference>
<feature type="transmembrane region" description="Helical" evidence="9">
    <location>
        <begin position="203"/>
        <end position="222"/>
    </location>
</feature>
<dbReference type="FunFam" id="3.30.565.10:FF:000010">
    <property type="entry name" value="Sensor histidine kinase RcsC"/>
    <property type="match status" value="1"/>
</dbReference>
<dbReference type="AlphaFoldDB" id="A0A0F9RR10"/>
<accession>A0A0F9RR10</accession>
<evidence type="ECO:0000256" key="7">
    <source>
        <dbReference type="ARBA" id="ARBA00022840"/>
    </source>
</evidence>
<dbReference type="Gene3D" id="3.30.565.10">
    <property type="entry name" value="Histidine kinase-like ATPase, C-terminal domain"/>
    <property type="match status" value="1"/>
</dbReference>
<dbReference type="Pfam" id="PF02518">
    <property type="entry name" value="HATPase_c"/>
    <property type="match status" value="1"/>
</dbReference>
<dbReference type="GO" id="GO:0005524">
    <property type="term" value="F:ATP binding"/>
    <property type="evidence" value="ECO:0007669"/>
    <property type="project" value="UniProtKB-KW"/>
</dbReference>
<dbReference type="SMART" id="SM00387">
    <property type="entry name" value="HATPase_c"/>
    <property type="match status" value="1"/>
</dbReference>
<dbReference type="CDD" id="cd17546">
    <property type="entry name" value="REC_hyHK_CKI1_RcsC-like"/>
    <property type="match status" value="1"/>
</dbReference>
<dbReference type="InterPro" id="IPR001789">
    <property type="entry name" value="Sig_transdc_resp-reg_receiver"/>
</dbReference>
<keyword evidence="7" id="KW-0067">ATP-binding</keyword>
<keyword evidence="6" id="KW-0418">Kinase</keyword>
<organism evidence="12">
    <name type="scientific">marine sediment metagenome</name>
    <dbReference type="NCBI Taxonomy" id="412755"/>
    <lineage>
        <taxon>unclassified sequences</taxon>
        <taxon>metagenomes</taxon>
        <taxon>ecological metagenomes</taxon>
    </lineage>
</organism>
<dbReference type="GO" id="GO:0000155">
    <property type="term" value="F:phosphorelay sensor kinase activity"/>
    <property type="evidence" value="ECO:0007669"/>
    <property type="project" value="InterPro"/>
</dbReference>
<dbReference type="SMART" id="SM00448">
    <property type="entry name" value="REC"/>
    <property type="match status" value="1"/>
</dbReference>
<dbReference type="Pfam" id="PF00072">
    <property type="entry name" value="Response_reg"/>
    <property type="match status" value="1"/>
</dbReference>
<evidence type="ECO:0000259" key="10">
    <source>
        <dbReference type="PROSITE" id="PS50109"/>
    </source>
</evidence>
<keyword evidence="9" id="KW-1133">Transmembrane helix</keyword>
<dbReference type="InterPro" id="IPR005467">
    <property type="entry name" value="His_kinase_dom"/>
</dbReference>
<feature type="domain" description="Histidine kinase" evidence="10">
    <location>
        <begin position="251"/>
        <end position="471"/>
    </location>
</feature>
<dbReference type="Pfam" id="PF00512">
    <property type="entry name" value="HisKA"/>
    <property type="match status" value="1"/>
</dbReference>
<dbReference type="InterPro" id="IPR036097">
    <property type="entry name" value="HisK_dim/P_sf"/>
</dbReference>
<comment type="catalytic activity">
    <reaction evidence="1">
        <text>ATP + protein L-histidine = ADP + protein N-phospho-L-histidine.</text>
        <dbReference type="EC" id="2.7.13.3"/>
    </reaction>
</comment>
<dbReference type="SUPFAM" id="SSF47384">
    <property type="entry name" value="Homodimeric domain of signal transducing histidine kinase"/>
    <property type="match status" value="1"/>
</dbReference>
<dbReference type="InterPro" id="IPR036890">
    <property type="entry name" value="HATPase_C_sf"/>
</dbReference>
<dbReference type="SMART" id="SM00388">
    <property type="entry name" value="HisKA"/>
    <property type="match status" value="1"/>
</dbReference>
<reference evidence="12" key="1">
    <citation type="journal article" date="2015" name="Nature">
        <title>Complex archaea that bridge the gap between prokaryotes and eukaryotes.</title>
        <authorList>
            <person name="Spang A."/>
            <person name="Saw J.H."/>
            <person name="Jorgensen S.L."/>
            <person name="Zaremba-Niedzwiedzka K."/>
            <person name="Martijn J."/>
            <person name="Lind A.E."/>
            <person name="van Eijk R."/>
            <person name="Schleper C."/>
            <person name="Guy L."/>
            <person name="Ettema T.J."/>
        </authorList>
    </citation>
    <scope>NUCLEOTIDE SEQUENCE</scope>
</reference>
<dbReference type="InterPro" id="IPR003661">
    <property type="entry name" value="HisK_dim/P_dom"/>
</dbReference>
<proteinExistence type="predicted"/>
<protein>
    <recommendedName>
        <fullName evidence="2">histidine kinase</fullName>
        <ecNumber evidence="2">2.7.13.3</ecNumber>
    </recommendedName>
</protein>
<dbReference type="PANTHER" id="PTHR45339:SF1">
    <property type="entry name" value="HYBRID SIGNAL TRANSDUCTION HISTIDINE KINASE J"/>
    <property type="match status" value="1"/>
</dbReference>
<dbReference type="PRINTS" id="PR00344">
    <property type="entry name" value="BCTRLSENSOR"/>
</dbReference>
<keyword evidence="9" id="KW-0472">Membrane</keyword>
<evidence type="ECO:0000256" key="5">
    <source>
        <dbReference type="ARBA" id="ARBA00022741"/>
    </source>
</evidence>
<dbReference type="PROSITE" id="PS50110">
    <property type="entry name" value="RESPONSE_REGULATORY"/>
    <property type="match status" value="2"/>
</dbReference>
<dbReference type="SUPFAM" id="SSF52172">
    <property type="entry name" value="CheY-like"/>
    <property type="match status" value="2"/>
</dbReference>
<dbReference type="EMBL" id="LAZR01000817">
    <property type="protein sequence ID" value="KKN57139.1"/>
    <property type="molecule type" value="Genomic_DNA"/>
</dbReference>
<keyword evidence="4" id="KW-0808">Transferase</keyword>
<keyword evidence="8" id="KW-0902">Two-component regulatory system</keyword>
<name>A0A0F9RR10_9ZZZZ</name>
<sequence length="752" mass="83613">MRNSNRQLSEQKATSDLKFKLMVLLISSIITLSVLVFSSLSVINKERALQQEWHDIKTKQDPIKNALYLLVYHAGYGGFIHDFKNYVIRQTPVYLDQLRTHKDIIENQYSQLKVLLKDEPILLADLEDVIATLNEYFSKIDIAELAVQNGASVKELDSLVRTDDSVAMKALESLKKHTDSTMAKSIDRTNQQLVELNAVSNNVLLVSIPIIILTFVGIWSTMTTRKALSLANAFAIKAHASKQAQATFLANMSHEIRTPMNGVLGMLTLLQDTNLDQQQNYFLTQSRKSAEKLLRIINDILDISKIESGQLTFQKTNVNIEQLIVDVGRLYEAEANAKSIDLLCPGNPIQNCIVKVDGIRLRQVMTNLVSNAIKFTDVGVVDVTINKIFKADTVELTFAVNDTGSGIPESQTANIFKRFKQVDNSLTRHTGGTGLGLTICSELVSRMGGKLVVSSVLGQGSQFSFTIECELAEALEQTTFKPIDNQMLICFGHPKYLEYLTALLASWGMEAKVSHDLEELVQLIEKVSSSMTMVVILDSKMVNHNDFSKIERIKKNGCKVIMTNSLTLQNHKQQRQQFADVSIVKPIAPSELYNAILSVTGDNISENQDLRASSLYRSHQMKGHVLLVEDDIINQQVAIALLGKFGLTVELAENGQEALNKLKNRQYALVLMDCMMPVMDGYQATKLIRSDVTGDIDSTVPIIALTANAMEGAAEECISAGMSDYLSKPIDPEVLVEKLKKWLPSEDTSYSI</sequence>
<dbReference type="PANTHER" id="PTHR45339">
    <property type="entry name" value="HYBRID SIGNAL TRANSDUCTION HISTIDINE KINASE J"/>
    <property type="match status" value="1"/>
</dbReference>
<dbReference type="InterPro" id="IPR003594">
    <property type="entry name" value="HATPase_dom"/>
</dbReference>
<dbReference type="EC" id="2.7.13.3" evidence="2"/>
<dbReference type="SUPFAM" id="SSF55874">
    <property type="entry name" value="ATPase domain of HSP90 chaperone/DNA topoisomerase II/histidine kinase"/>
    <property type="match status" value="1"/>
</dbReference>
<dbReference type="Gene3D" id="3.40.50.2300">
    <property type="match status" value="2"/>
</dbReference>
<evidence type="ECO:0000256" key="2">
    <source>
        <dbReference type="ARBA" id="ARBA00012438"/>
    </source>
</evidence>
<dbReference type="FunFam" id="1.10.287.130:FF:000002">
    <property type="entry name" value="Two-component osmosensing histidine kinase"/>
    <property type="match status" value="1"/>
</dbReference>
<evidence type="ECO:0000256" key="9">
    <source>
        <dbReference type="SAM" id="Phobius"/>
    </source>
</evidence>
<gene>
    <name evidence="12" type="ORF">LCGC14_0565140</name>
</gene>
<evidence type="ECO:0000256" key="1">
    <source>
        <dbReference type="ARBA" id="ARBA00000085"/>
    </source>
</evidence>
<evidence type="ECO:0000259" key="11">
    <source>
        <dbReference type="PROSITE" id="PS50110"/>
    </source>
</evidence>
<keyword evidence="3" id="KW-0597">Phosphoprotein</keyword>
<dbReference type="InterPro" id="IPR011006">
    <property type="entry name" value="CheY-like_superfamily"/>
</dbReference>
<dbReference type="PROSITE" id="PS50109">
    <property type="entry name" value="HIS_KIN"/>
    <property type="match status" value="1"/>
</dbReference>
<feature type="domain" description="Response regulatory" evidence="11">
    <location>
        <begin position="624"/>
        <end position="743"/>
    </location>
</feature>
<comment type="caution">
    <text evidence="12">The sequence shown here is derived from an EMBL/GenBank/DDBJ whole genome shotgun (WGS) entry which is preliminary data.</text>
</comment>
<feature type="transmembrane region" description="Helical" evidence="9">
    <location>
        <begin position="21"/>
        <end position="43"/>
    </location>
</feature>
<keyword evidence="9" id="KW-0812">Transmembrane</keyword>
<evidence type="ECO:0000256" key="8">
    <source>
        <dbReference type="ARBA" id="ARBA00023012"/>
    </source>
</evidence>
<evidence type="ECO:0000256" key="4">
    <source>
        <dbReference type="ARBA" id="ARBA00022679"/>
    </source>
</evidence>
<evidence type="ECO:0000256" key="3">
    <source>
        <dbReference type="ARBA" id="ARBA00022553"/>
    </source>
</evidence>